<feature type="region of interest" description="Disordered" evidence="1">
    <location>
        <begin position="151"/>
        <end position="184"/>
    </location>
</feature>
<proteinExistence type="predicted"/>
<name>A0A7R8V2C1_HERIL</name>
<protein>
    <submittedName>
        <fullName evidence="2">Uncharacterized protein</fullName>
    </submittedName>
</protein>
<feature type="compositionally biased region" description="Basic and acidic residues" evidence="1">
    <location>
        <begin position="218"/>
        <end position="229"/>
    </location>
</feature>
<feature type="compositionally biased region" description="Basic and acidic residues" evidence="1">
    <location>
        <begin position="163"/>
        <end position="177"/>
    </location>
</feature>
<feature type="region of interest" description="Disordered" evidence="1">
    <location>
        <begin position="199"/>
        <end position="229"/>
    </location>
</feature>
<gene>
    <name evidence="2" type="ORF">HERILL_LOCUS13611</name>
</gene>
<evidence type="ECO:0000256" key="1">
    <source>
        <dbReference type="SAM" id="MobiDB-lite"/>
    </source>
</evidence>
<evidence type="ECO:0000313" key="2">
    <source>
        <dbReference type="EMBL" id="CAD7091184.1"/>
    </source>
</evidence>
<organism evidence="2 3">
    <name type="scientific">Hermetia illucens</name>
    <name type="common">Black soldier fly</name>
    <dbReference type="NCBI Taxonomy" id="343691"/>
    <lineage>
        <taxon>Eukaryota</taxon>
        <taxon>Metazoa</taxon>
        <taxon>Ecdysozoa</taxon>
        <taxon>Arthropoda</taxon>
        <taxon>Hexapoda</taxon>
        <taxon>Insecta</taxon>
        <taxon>Pterygota</taxon>
        <taxon>Neoptera</taxon>
        <taxon>Endopterygota</taxon>
        <taxon>Diptera</taxon>
        <taxon>Brachycera</taxon>
        <taxon>Stratiomyomorpha</taxon>
        <taxon>Stratiomyidae</taxon>
        <taxon>Hermetiinae</taxon>
        <taxon>Hermetia</taxon>
    </lineage>
</organism>
<evidence type="ECO:0000313" key="3">
    <source>
        <dbReference type="Proteomes" id="UP000594454"/>
    </source>
</evidence>
<feature type="compositionally biased region" description="Polar residues" evidence="1">
    <location>
        <begin position="200"/>
        <end position="210"/>
    </location>
</feature>
<dbReference type="Proteomes" id="UP000594454">
    <property type="component" value="Chromosome 5"/>
</dbReference>
<dbReference type="OrthoDB" id="7733275at2759"/>
<accession>A0A7R8V2C1</accession>
<keyword evidence="3" id="KW-1185">Reference proteome</keyword>
<sequence>MLDNVITVNNASMAGQQKAEEYFSTMAHSQHGRGKMMPPENADKLMAMWMYTAAKHNGGHHHPHHPNKSGVTPANARPIMLVPAGNGILPPLNYRHPSAVMLPGMMPGSMSLPYAGVPIQVLPNGTNLHPEDIKALYRIRSSQKPISDIGKHYLYQTQQRRTGKNEASRRQRRRSESDAVENGRAFTYTGLDRAIADSFLKQQEQSNSGSHVGYSSEESMKDGEQDVCV</sequence>
<reference evidence="2 3" key="1">
    <citation type="submission" date="2020-11" db="EMBL/GenBank/DDBJ databases">
        <authorList>
            <person name="Wallbank WR R."/>
            <person name="Pardo Diaz C."/>
            <person name="Kozak K."/>
            <person name="Martin S."/>
            <person name="Jiggins C."/>
            <person name="Moest M."/>
            <person name="Warren A I."/>
            <person name="Generalovic N T."/>
            <person name="Byers J.R.P. K."/>
            <person name="Montejo-Kovacevich G."/>
            <person name="Yen C E."/>
        </authorList>
    </citation>
    <scope>NUCLEOTIDE SEQUENCE [LARGE SCALE GENOMIC DNA]</scope>
</reference>
<dbReference type="AlphaFoldDB" id="A0A7R8V2C1"/>
<dbReference type="InParanoid" id="A0A7R8V2C1"/>
<dbReference type="EMBL" id="LR899013">
    <property type="protein sequence ID" value="CAD7091184.1"/>
    <property type="molecule type" value="Genomic_DNA"/>
</dbReference>